<name>A0A1Y2HFM9_9FUNG</name>
<comment type="caution">
    <text evidence="3">The sequence shown here is derived from an EMBL/GenBank/DDBJ whole genome shotgun (WGS) entry which is preliminary data.</text>
</comment>
<dbReference type="GO" id="GO:0005739">
    <property type="term" value="C:mitochondrion"/>
    <property type="evidence" value="ECO:0007669"/>
    <property type="project" value="TreeGrafter"/>
</dbReference>
<keyword evidence="3" id="KW-0378">Hydrolase</keyword>
<dbReference type="PANTHER" id="PTHR13799:SF13">
    <property type="entry name" value="NIF3-LIKE PROTEIN 1"/>
    <property type="match status" value="1"/>
</dbReference>
<dbReference type="EMBL" id="MCFL01000041">
    <property type="protein sequence ID" value="ORZ32814.1"/>
    <property type="molecule type" value="Genomic_DNA"/>
</dbReference>
<gene>
    <name evidence="3" type="ORF">BCR44DRAFT_1439345</name>
</gene>
<dbReference type="AlphaFoldDB" id="A0A1Y2HFM9"/>
<feature type="binding site" evidence="2">
    <location>
        <position position="202"/>
    </location>
    <ligand>
        <name>a divalent metal cation</name>
        <dbReference type="ChEBI" id="CHEBI:60240"/>
        <label>1</label>
    </ligand>
</feature>
<keyword evidence="4" id="KW-1185">Reference proteome</keyword>
<dbReference type="OrthoDB" id="3345469at2759"/>
<feature type="binding site" evidence="2">
    <location>
        <position position="198"/>
    </location>
    <ligand>
        <name>a divalent metal cation</name>
        <dbReference type="ChEBI" id="CHEBI:60240"/>
        <label>1</label>
    </ligand>
</feature>
<dbReference type="GO" id="GO:0016787">
    <property type="term" value="F:hydrolase activity"/>
    <property type="evidence" value="ECO:0007669"/>
    <property type="project" value="UniProtKB-KW"/>
</dbReference>
<dbReference type="Gene3D" id="3.40.1390.30">
    <property type="entry name" value="NIF3 (NGG1p interacting factor 3)-like"/>
    <property type="match status" value="1"/>
</dbReference>
<organism evidence="3 4">
    <name type="scientific">Catenaria anguillulae PL171</name>
    <dbReference type="NCBI Taxonomy" id="765915"/>
    <lineage>
        <taxon>Eukaryota</taxon>
        <taxon>Fungi</taxon>
        <taxon>Fungi incertae sedis</taxon>
        <taxon>Blastocladiomycota</taxon>
        <taxon>Blastocladiomycetes</taxon>
        <taxon>Blastocladiales</taxon>
        <taxon>Catenariaceae</taxon>
        <taxon>Catenaria</taxon>
    </lineage>
</organism>
<feature type="binding site" evidence="2">
    <location>
        <position position="120"/>
    </location>
    <ligand>
        <name>a divalent metal cation</name>
        <dbReference type="ChEBI" id="CHEBI:60240"/>
        <label>1</label>
    </ligand>
</feature>
<sequence>MKMSLLRSVVSAFERFAPSASPKPPGTMSASWSKVRTPYPREAAKRVFLTIDLTPEVLDEALQHDDVGVIVAYHPTIFRGWKRLNLPTDSTRDAEVIKQAMILKLAAKGVSLYCPHTSLDAASGGINDWLASGLVVTLREPKTVGEVVGAIKGHLGLAHVRLAQAASNHLVRTIAICAGHHEVLAAVQTKTHVVLCEHTNTERGYLAAVLQRKLQEELTVAGADGVHVVVSRVDRDPLVVV</sequence>
<dbReference type="PANTHER" id="PTHR13799">
    <property type="entry name" value="NGG1 INTERACTING FACTOR 3"/>
    <property type="match status" value="1"/>
</dbReference>
<evidence type="ECO:0000256" key="2">
    <source>
        <dbReference type="PIRSR" id="PIRSR602678-1"/>
    </source>
</evidence>
<comment type="similarity">
    <text evidence="1">Belongs to the GTP cyclohydrolase I type 2/NIF3 family.</text>
</comment>
<dbReference type="InterPro" id="IPR036069">
    <property type="entry name" value="DUF34/NIF3_sf"/>
</dbReference>
<dbReference type="STRING" id="765915.A0A1Y2HFM9"/>
<dbReference type="GO" id="GO:0046872">
    <property type="term" value="F:metal ion binding"/>
    <property type="evidence" value="ECO:0007669"/>
    <property type="project" value="UniProtKB-KW"/>
</dbReference>
<feature type="binding site" evidence="2">
    <location>
        <position position="74"/>
    </location>
    <ligand>
        <name>a divalent metal cation</name>
        <dbReference type="ChEBI" id="CHEBI:60240"/>
        <label>1</label>
    </ligand>
</feature>
<dbReference type="SUPFAM" id="SSF102705">
    <property type="entry name" value="NIF3 (NGG1p interacting factor 3)-like"/>
    <property type="match status" value="1"/>
</dbReference>
<evidence type="ECO:0000313" key="4">
    <source>
        <dbReference type="Proteomes" id="UP000193411"/>
    </source>
</evidence>
<proteinExistence type="inferred from homology"/>
<dbReference type="InterPro" id="IPR002678">
    <property type="entry name" value="DUF34/NIF3"/>
</dbReference>
<keyword evidence="2" id="KW-0479">Metal-binding</keyword>
<dbReference type="FunFam" id="3.40.1390.30:FF:000001">
    <property type="entry name" value="GTP cyclohydrolase 1 type 2"/>
    <property type="match status" value="1"/>
</dbReference>
<dbReference type="Proteomes" id="UP000193411">
    <property type="component" value="Unassembled WGS sequence"/>
</dbReference>
<accession>A0A1Y2HFM9</accession>
<evidence type="ECO:0000256" key="1">
    <source>
        <dbReference type="ARBA" id="ARBA00006964"/>
    </source>
</evidence>
<dbReference type="Pfam" id="PF01784">
    <property type="entry name" value="DUF34_NIF3"/>
    <property type="match status" value="1"/>
</dbReference>
<reference evidence="3 4" key="1">
    <citation type="submission" date="2016-07" db="EMBL/GenBank/DDBJ databases">
        <title>Pervasive Adenine N6-methylation of Active Genes in Fungi.</title>
        <authorList>
            <consortium name="DOE Joint Genome Institute"/>
            <person name="Mondo S.J."/>
            <person name="Dannebaum R.O."/>
            <person name="Kuo R.C."/>
            <person name="Labutti K."/>
            <person name="Haridas S."/>
            <person name="Kuo A."/>
            <person name="Salamov A."/>
            <person name="Ahrendt S.R."/>
            <person name="Lipzen A."/>
            <person name="Sullivan W."/>
            <person name="Andreopoulos W.B."/>
            <person name="Clum A."/>
            <person name="Lindquist E."/>
            <person name="Daum C."/>
            <person name="Ramamoorthy G.K."/>
            <person name="Gryganskyi A."/>
            <person name="Culley D."/>
            <person name="Magnuson J.K."/>
            <person name="James T.Y."/>
            <person name="O'Malley M.A."/>
            <person name="Stajich J.E."/>
            <person name="Spatafora J.W."/>
            <person name="Visel A."/>
            <person name="Grigoriev I.V."/>
        </authorList>
    </citation>
    <scope>NUCLEOTIDE SEQUENCE [LARGE SCALE GENOMIC DNA]</scope>
    <source>
        <strain evidence="3 4">PL171</strain>
    </source>
</reference>
<protein>
    <submittedName>
        <fullName evidence="3">GTP cyclohydrolase 1 type 2/Nif3</fullName>
    </submittedName>
</protein>
<evidence type="ECO:0000313" key="3">
    <source>
        <dbReference type="EMBL" id="ORZ32814.1"/>
    </source>
</evidence>